<dbReference type="InterPro" id="IPR007497">
    <property type="entry name" value="SIMPL/DUF541"/>
</dbReference>
<dbReference type="Pfam" id="PF04402">
    <property type="entry name" value="SIMPL"/>
    <property type="match status" value="1"/>
</dbReference>
<keyword evidence="1" id="KW-1133">Transmembrane helix</keyword>
<dbReference type="Gene3D" id="3.30.110.170">
    <property type="entry name" value="Protein of unknown function (DUF541), domain 1"/>
    <property type="match status" value="1"/>
</dbReference>
<evidence type="ECO:0000313" key="3">
    <source>
        <dbReference type="Proteomes" id="UP000176604"/>
    </source>
</evidence>
<feature type="transmembrane region" description="Helical" evidence="1">
    <location>
        <begin position="7"/>
        <end position="29"/>
    </location>
</feature>
<dbReference type="PANTHER" id="PTHR34387:SF2">
    <property type="entry name" value="SLR1258 PROTEIN"/>
    <property type="match status" value="1"/>
</dbReference>
<comment type="caution">
    <text evidence="2">The sequence shown here is derived from an EMBL/GenBank/DDBJ whole genome shotgun (WGS) entry which is preliminary data.</text>
</comment>
<dbReference type="EMBL" id="MGEF01000062">
    <property type="protein sequence ID" value="OGL77293.1"/>
    <property type="molecule type" value="Genomic_DNA"/>
</dbReference>
<keyword evidence="1" id="KW-0812">Transmembrane</keyword>
<proteinExistence type="predicted"/>
<keyword evidence="1" id="KW-0472">Membrane</keyword>
<evidence type="ECO:0000313" key="2">
    <source>
        <dbReference type="EMBL" id="OGL77293.1"/>
    </source>
</evidence>
<dbReference type="PANTHER" id="PTHR34387">
    <property type="entry name" value="SLR1258 PROTEIN"/>
    <property type="match status" value="1"/>
</dbReference>
<sequence length="252" mass="26907">MSPTQRFFATVLGVIASAVVLIVAVVNLGKTPSRIEVSTAEPANRFSVSAEGKVHAPPDVALMSFGVTSERATVDQVTKENTDKMNAVIAAIKDRKVADKDIKTIVYQLNPVYTYPPSGRAYIRGYSLQQQAQVKVRDFDAVGDVIAAATAAGANEVGSLQFTIDDPETLKAQARKEAIEKAKQKAEAIADESGLRLGSLLNVSESGYTPPVPMYDRFAMMKADAAESAPAPAIQAGEQEIQVSVTLTYDVE</sequence>
<dbReference type="Gene3D" id="3.30.70.2970">
    <property type="entry name" value="Protein of unknown function (DUF541), domain 2"/>
    <property type="match status" value="1"/>
</dbReference>
<gene>
    <name evidence="2" type="ORF">A3J43_00540</name>
</gene>
<protein>
    <recommendedName>
        <fullName evidence="4">SIMPL domain-containing protein</fullName>
    </recommendedName>
</protein>
<reference evidence="2 3" key="1">
    <citation type="journal article" date="2016" name="Nat. Commun.">
        <title>Thousands of microbial genomes shed light on interconnected biogeochemical processes in an aquifer system.</title>
        <authorList>
            <person name="Anantharaman K."/>
            <person name="Brown C.T."/>
            <person name="Hug L.A."/>
            <person name="Sharon I."/>
            <person name="Castelle C.J."/>
            <person name="Probst A.J."/>
            <person name="Thomas B.C."/>
            <person name="Singh A."/>
            <person name="Wilkins M.J."/>
            <person name="Karaoz U."/>
            <person name="Brodie E.L."/>
            <person name="Williams K.H."/>
            <person name="Hubbard S.S."/>
            <person name="Banfield J.F."/>
        </authorList>
    </citation>
    <scope>NUCLEOTIDE SEQUENCE [LARGE SCALE GENOMIC DNA]</scope>
</reference>
<accession>A0A1F7UGA8</accession>
<name>A0A1F7UGA8_9BACT</name>
<evidence type="ECO:0000256" key="1">
    <source>
        <dbReference type="SAM" id="Phobius"/>
    </source>
</evidence>
<dbReference type="GO" id="GO:0006974">
    <property type="term" value="P:DNA damage response"/>
    <property type="evidence" value="ECO:0007669"/>
    <property type="project" value="TreeGrafter"/>
</dbReference>
<evidence type="ECO:0008006" key="4">
    <source>
        <dbReference type="Google" id="ProtNLM"/>
    </source>
</evidence>
<dbReference type="Proteomes" id="UP000176604">
    <property type="component" value="Unassembled WGS sequence"/>
</dbReference>
<organism evidence="2 3">
    <name type="scientific">Candidatus Uhrbacteria bacterium RIFCSPHIGHO2_12_FULL_54_23</name>
    <dbReference type="NCBI Taxonomy" id="1802397"/>
    <lineage>
        <taxon>Bacteria</taxon>
        <taxon>Candidatus Uhriibacteriota</taxon>
    </lineage>
</organism>
<dbReference type="AlphaFoldDB" id="A0A1F7UGA8"/>
<dbReference type="InterPro" id="IPR052022">
    <property type="entry name" value="26kDa_periplasmic_antigen"/>
</dbReference>